<evidence type="ECO:0000313" key="2">
    <source>
        <dbReference type="Proteomes" id="UP000826212"/>
    </source>
</evidence>
<reference evidence="1" key="1">
    <citation type="submission" date="2021-08" db="EMBL/GenBank/DDBJ databases">
        <title>Novel anaerobic bacterium isolated from sea squirt in East Sea, Republic of Korea.</title>
        <authorList>
            <person name="Nguyen T.H."/>
            <person name="Li Z."/>
            <person name="Lee Y.-J."/>
            <person name="Ko J."/>
            <person name="Kim S.-G."/>
        </authorList>
    </citation>
    <scope>NUCLEOTIDE SEQUENCE</scope>
    <source>
        <strain evidence="1">KCTC 25031</strain>
    </source>
</reference>
<organism evidence="1 2">
    <name type="scientific">Halosquirtibacter laminarini</name>
    <dbReference type="NCBI Taxonomy" id="3374600"/>
    <lineage>
        <taxon>Bacteria</taxon>
        <taxon>Pseudomonadati</taxon>
        <taxon>Bacteroidota</taxon>
        <taxon>Bacteroidia</taxon>
        <taxon>Marinilabiliales</taxon>
        <taxon>Prolixibacteraceae</taxon>
        <taxon>Halosquirtibacter</taxon>
    </lineage>
</organism>
<keyword evidence="2" id="KW-1185">Reference proteome</keyword>
<sequence>MNKILTKQIQNKLSLYFCKLNSHLTKPELRCTREITTGILKTGSVIINQIATAIGDSIDKQPKGFEIITIKKVSF</sequence>
<gene>
    <name evidence="1" type="ORF">K4L44_14225</name>
</gene>
<protein>
    <submittedName>
        <fullName evidence="1">Uncharacterized protein</fullName>
    </submittedName>
</protein>
<dbReference type="EMBL" id="CP081303">
    <property type="protein sequence ID" value="QZE13708.1"/>
    <property type="molecule type" value="Genomic_DNA"/>
</dbReference>
<name>A0AC61NDR8_9BACT</name>
<evidence type="ECO:0000313" key="1">
    <source>
        <dbReference type="EMBL" id="QZE13708.1"/>
    </source>
</evidence>
<dbReference type="Proteomes" id="UP000826212">
    <property type="component" value="Chromosome"/>
</dbReference>
<proteinExistence type="predicted"/>
<accession>A0AC61NDR8</accession>